<comment type="caution">
    <text evidence="6">The sequence shown here is derived from an EMBL/GenBank/DDBJ whole genome shotgun (WGS) entry which is preliminary data.</text>
</comment>
<dbReference type="InterPro" id="IPR027417">
    <property type="entry name" value="P-loop_NTPase"/>
</dbReference>
<dbReference type="SUPFAM" id="SSF52540">
    <property type="entry name" value="P-loop containing nucleoside triphosphate hydrolases"/>
    <property type="match status" value="1"/>
</dbReference>
<evidence type="ECO:0000256" key="1">
    <source>
        <dbReference type="ARBA" id="ARBA00005417"/>
    </source>
</evidence>
<dbReference type="Proteomes" id="UP000885672">
    <property type="component" value="Unassembled WGS sequence"/>
</dbReference>
<dbReference type="PROSITE" id="PS50893">
    <property type="entry name" value="ABC_TRANSPORTER_2"/>
    <property type="match status" value="1"/>
</dbReference>
<sequence>MSTLDAPVVETRRLNRVYRSGFGVKLVPALIDLDLEIESGEVFGFLGPNGAGKTSLIKILMGLSRPTSGEVTVFGRPPRDAATKSRVGFLPESPYFYEYLTAREFLRLAARLTNVPDGEAGDRAQSLLRLVGMEDAADLQMRGYSRGMLQRIGIAQALIADPEFIVLDEPMGGLDPVGRKEFRDIIYNLRERGKTVFFSTHILSDVEMICDRVGIIIAGRLVNVGRLSEILTREVESYEVAVDGVTGKYRKAFERVGRQVIRSGETLLVTVRNEEEVDRVMAIAREAGARIQSLVPRRRTLEDHFMQYVQKQDEGVS</sequence>
<accession>A0A7V0T5B9</accession>
<dbReference type="AlphaFoldDB" id="A0A7V0T5B9"/>
<dbReference type="EMBL" id="DSBX01000158">
    <property type="protein sequence ID" value="HDQ99467.1"/>
    <property type="molecule type" value="Genomic_DNA"/>
</dbReference>
<organism evidence="6">
    <name type="scientific">candidate division WOR-3 bacterium</name>
    <dbReference type="NCBI Taxonomy" id="2052148"/>
    <lineage>
        <taxon>Bacteria</taxon>
        <taxon>Bacteria division WOR-3</taxon>
    </lineage>
</organism>
<dbReference type="InterPro" id="IPR003593">
    <property type="entry name" value="AAA+_ATPase"/>
</dbReference>
<dbReference type="InterPro" id="IPR003439">
    <property type="entry name" value="ABC_transporter-like_ATP-bd"/>
</dbReference>
<dbReference type="Gene3D" id="3.40.50.300">
    <property type="entry name" value="P-loop containing nucleotide triphosphate hydrolases"/>
    <property type="match status" value="1"/>
</dbReference>
<dbReference type="GO" id="GO:0016887">
    <property type="term" value="F:ATP hydrolysis activity"/>
    <property type="evidence" value="ECO:0007669"/>
    <property type="project" value="InterPro"/>
</dbReference>
<evidence type="ECO:0000256" key="2">
    <source>
        <dbReference type="ARBA" id="ARBA00022448"/>
    </source>
</evidence>
<dbReference type="SMART" id="SM00382">
    <property type="entry name" value="AAA"/>
    <property type="match status" value="1"/>
</dbReference>
<protein>
    <submittedName>
        <fullName evidence="6">ABC transporter ATP-binding protein</fullName>
    </submittedName>
</protein>
<keyword evidence="2" id="KW-0813">Transport</keyword>
<evidence type="ECO:0000313" key="6">
    <source>
        <dbReference type="EMBL" id="HDQ99467.1"/>
    </source>
</evidence>
<proteinExistence type="inferred from homology"/>
<gene>
    <name evidence="6" type="ORF">ENN51_04180</name>
</gene>
<reference evidence="6" key="1">
    <citation type="journal article" date="2020" name="mSystems">
        <title>Genome- and Community-Level Interaction Insights into Carbon Utilization and Element Cycling Functions of Hydrothermarchaeota in Hydrothermal Sediment.</title>
        <authorList>
            <person name="Zhou Z."/>
            <person name="Liu Y."/>
            <person name="Xu W."/>
            <person name="Pan J."/>
            <person name="Luo Z.H."/>
            <person name="Li M."/>
        </authorList>
    </citation>
    <scope>NUCLEOTIDE SEQUENCE [LARGE SCALE GENOMIC DNA]</scope>
    <source>
        <strain evidence="6">SpSt-1182</strain>
    </source>
</reference>
<feature type="domain" description="ABC transporter" evidence="5">
    <location>
        <begin position="12"/>
        <end position="243"/>
    </location>
</feature>
<dbReference type="GO" id="GO:0005524">
    <property type="term" value="F:ATP binding"/>
    <property type="evidence" value="ECO:0007669"/>
    <property type="project" value="UniProtKB-KW"/>
</dbReference>
<keyword evidence="4 6" id="KW-0067">ATP-binding</keyword>
<evidence type="ECO:0000259" key="5">
    <source>
        <dbReference type="PROSITE" id="PS50893"/>
    </source>
</evidence>
<comment type="similarity">
    <text evidence="1">Belongs to the ABC transporter superfamily.</text>
</comment>
<keyword evidence="3" id="KW-0547">Nucleotide-binding</keyword>
<dbReference type="PANTHER" id="PTHR43335">
    <property type="entry name" value="ABC TRANSPORTER, ATP-BINDING PROTEIN"/>
    <property type="match status" value="1"/>
</dbReference>
<name>A0A7V0T5B9_UNCW3</name>
<evidence type="ECO:0000256" key="4">
    <source>
        <dbReference type="ARBA" id="ARBA00022840"/>
    </source>
</evidence>
<evidence type="ECO:0000256" key="3">
    <source>
        <dbReference type="ARBA" id="ARBA00022741"/>
    </source>
</evidence>
<dbReference type="Pfam" id="PF00005">
    <property type="entry name" value="ABC_tran"/>
    <property type="match status" value="1"/>
</dbReference>